<dbReference type="InterPro" id="IPR000086">
    <property type="entry name" value="NUDIX_hydrolase_dom"/>
</dbReference>
<protein>
    <recommendedName>
        <fullName evidence="1">Nudix hydrolase domain-containing protein</fullName>
    </recommendedName>
</protein>
<sequence length="211" mass="23267">MDERIDILDSSGEQTGRAAWKSEAHRLGLWHRCFHCWIVSPQLPSGGPYLFAQRRAAVKETWPNRLDVTVAGHLGAGEGTLEGGLREIEEELGLSVNPDELIPLGTRMVESHIPAGLDRELHDVFLLVRPLSPGDLHLQEKEVAAIVRLQLQDVEALREGEDIPAEKWRAGETSPTLVSLCEFVPGGDDYLPRMARAARDVLSGGRPGNLF</sequence>
<accession>A0A6J4QPP9</accession>
<dbReference type="InterPro" id="IPR015797">
    <property type="entry name" value="NUDIX_hydrolase-like_dom_sf"/>
</dbReference>
<gene>
    <name evidence="2" type="ORF">AVDCRST_MAG28-1437</name>
</gene>
<name>A0A6J4QPP9_9ACTN</name>
<dbReference type="GO" id="GO:0003824">
    <property type="term" value="F:catalytic activity"/>
    <property type="evidence" value="ECO:0007669"/>
    <property type="project" value="UniProtKB-ARBA"/>
</dbReference>
<organism evidence="2">
    <name type="scientific">uncultured Rubrobacteraceae bacterium</name>
    <dbReference type="NCBI Taxonomy" id="349277"/>
    <lineage>
        <taxon>Bacteria</taxon>
        <taxon>Bacillati</taxon>
        <taxon>Actinomycetota</taxon>
        <taxon>Rubrobacteria</taxon>
        <taxon>Rubrobacterales</taxon>
        <taxon>Rubrobacteraceae</taxon>
        <taxon>environmental samples</taxon>
    </lineage>
</organism>
<dbReference type="EMBL" id="CADCVE010000030">
    <property type="protein sequence ID" value="CAA9451307.1"/>
    <property type="molecule type" value="Genomic_DNA"/>
</dbReference>
<dbReference type="AlphaFoldDB" id="A0A6J4QPP9"/>
<dbReference type="PROSITE" id="PS51462">
    <property type="entry name" value="NUDIX"/>
    <property type="match status" value="1"/>
</dbReference>
<dbReference type="PANTHER" id="PTHR10885">
    <property type="entry name" value="ISOPENTENYL-DIPHOSPHATE DELTA-ISOMERASE"/>
    <property type="match status" value="1"/>
</dbReference>
<evidence type="ECO:0000259" key="1">
    <source>
        <dbReference type="PROSITE" id="PS51462"/>
    </source>
</evidence>
<dbReference type="Pfam" id="PF00293">
    <property type="entry name" value="NUDIX"/>
    <property type="match status" value="1"/>
</dbReference>
<dbReference type="SUPFAM" id="SSF55811">
    <property type="entry name" value="Nudix"/>
    <property type="match status" value="1"/>
</dbReference>
<reference evidence="2" key="1">
    <citation type="submission" date="2020-02" db="EMBL/GenBank/DDBJ databases">
        <authorList>
            <person name="Meier V. D."/>
        </authorList>
    </citation>
    <scope>NUCLEOTIDE SEQUENCE</scope>
    <source>
        <strain evidence="2">AVDCRST_MAG28</strain>
    </source>
</reference>
<proteinExistence type="predicted"/>
<evidence type="ECO:0000313" key="2">
    <source>
        <dbReference type="EMBL" id="CAA9451307.1"/>
    </source>
</evidence>
<dbReference type="PANTHER" id="PTHR10885:SF0">
    <property type="entry name" value="ISOPENTENYL-DIPHOSPHATE DELTA-ISOMERASE"/>
    <property type="match status" value="1"/>
</dbReference>
<feature type="domain" description="Nudix hydrolase" evidence="1">
    <location>
        <begin position="29"/>
        <end position="170"/>
    </location>
</feature>
<dbReference type="CDD" id="cd04692">
    <property type="entry name" value="NUDIX_Hydrolase"/>
    <property type="match status" value="1"/>
</dbReference>
<dbReference type="Gene3D" id="3.90.79.10">
    <property type="entry name" value="Nucleoside Triphosphate Pyrophosphohydrolase"/>
    <property type="match status" value="1"/>
</dbReference>